<feature type="transmembrane region" description="Helical" evidence="1">
    <location>
        <begin position="41"/>
        <end position="57"/>
    </location>
</feature>
<gene>
    <name evidence="2" type="ORF">BN1708_007853</name>
    <name evidence="3" type="ORF">BN1723_016952</name>
    <name evidence="4" type="ORF">HYQ45_003336</name>
</gene>
<feature type="transmembrane region" description="Helical" evidence="1">
    <location>
        <begin position="12"/>
        <end position="34"/>
    </location>
</feature>
<keyword evidence="1" id="KW-0472">Membrane</keyword>
<sequence>MTTYSSSPVATFLFPTAFVLFTLLIASTEALALILKPLSGLIVQSVVYWAIALAVWSEPNDETMVKAFLFLAMLSFLLMQVRSKRVPQPLIRALLGLTSLAVIAHDCTIGFLGTQAVMLRVMMLLLRARNVHAVMGRSRAVQFFAS</sequence>
<dbReference type="EMBL" id="CVQH01025638">
    <property type="protein sequence ID" value="CRK38671.1"/>
    <property type="molecule type" value="Genomic_DNA"/>
</dbReference>
<dbReference type="Proteomes" id="UP000689129">
    <property type="component" value="Unassembled WGS sequence"/>
</dbReference>
<protein>
    <submittedName>
        <fullName evidence="3">Uncharacterized protein</fullName>
    </submittedName>
</protein>
<reference evidence="4" key="2">
    <citation type="journal article" date="2021" name="Mol. Plant Pathol.">
        <title>A 20-kb lineage-specific genomic region tames virulence in pathogenic amphidiploid Verticillium longisporum.</title>
        <authorList>
            <person name="Harting R."/>
            <person name="Starke J."/>
            <person name="Kusch H."/>
            <person name="Poggeler S."/>
            <person name="Maurus I."/>
            <person name="Schluter R."/>
            <person name="Landesfeind M."/>
            <person name="Bulla I."/>
            <person name="Nowrousian M."/>
            <person name="de Jonge R."/>
            <person name="Stahlhut G."/>
            <person name="Hoff K.J."/>
            <person name="Asshauer K.P."/>
            <person name="Thurmer A."/>
            <person name="Stanke M."/>
            <person name="Daniel R."/>
            <person name="Morgenstern B."/>
            <person name="Thomma B.P.H.J."/>
            <person name="Kronstad J.W."/>
            <person name="Braus-Stromeyer S.A."/>
            <person name="Braus G.H."/>
        </authorList>
    </citation>
    <scope>NUCLEOTIDE SEQUENCE</scope>
    <source>
        <strain evidence="4">Vl32</strain>
    </source>
</reference>
<feature type="transmembrane region" description="Helical" evidence="1">
    <location>
        <begin position="63"/>
        <end position="81"/>
    </location>
</feature>
<dbReference type="OrthoDB" id="4841100at2759"/>
<evidence type="ECO:0000313" key="3">
    <source>
        <dbReference type="EMBL" id="CRK48830.1"/>
    </source>
</evidence>
<evidence type="ECO:0000313" key="5">
    <source>
        <dbReference type="Proteomes" id="UP000044602"/>
    </source>
</evidence>
<proteinExistence type="predicted"/>
<dbReference type="Proteomes" id="UP000045706">
    <property type="component" value="Unassembled WGS sequence"/>
</dbReference>
<reference evidence="5 6" key="1">
    <citation type="submission" date="2015-05" db="EMBL/GenBank/DDBJ databases">
        <authorList>
            <person name="Fogelqvist Johan"/>
        </authorList>
    </citation>
    <scope>NUCLEOTIDE SEQUENCE [LARGE SCALE GENOMIC DNA]</scope>
    <source>
        <strain evidence="2">VL1</strain>
        <strain evidence="3">VL2</strain>
    </source>
</reference>
<accession>A0A0G4NQV9</accession>
<dbReference type="Proteomes" id="UP000044602">
    <property type="component" value="Unassembled WGS sequence"/>
</dbReference>
<dbReference type="EMBL" id="CVQI01037962">
    <property type="protein sequence ID" value="CRK48830.1"/>
    <property type="molecule type" value="Genomic_DNA"/>
</dbReference>
<evidence type="ECO:0000256" key="1">
    <source>
        <dbReference type="SAM" id="Phobius"/>
    </source>
</evidence>
<evidence type="ECO:0000313" key="6">
    <source>
        <dbReference type="Proteomes" id="UP000045706"/>
    </source>
</evidence>
<keyword evidence="1" id="KW-0812">Transmembrane</keyword>
<organism evidence="3 6">
    <name type="scientific">Verticillium longisporum</name>
    <name type="common">Verticillium dahliae var. longisporum</name>
    <dbReference type="NCBI Taxonomy" id="100787"/>
    <lineage>
        <taxon>Eukaryota</taxon>
        <taxon>Fungi</taxon>
        <taxon>Dikarya</taxon>
        <taxon>Ascomycota</taxon>
        <taxon>Pezizomycotina</taxon>
        <taxon>Sordariomycetes</taxon>
        <taxon>Hypocreomycetidae</taxon>
        <taxon>Glomerellales</taxon>
        <taxon>Plectosphaerellaceae</taxon>
        <taxon>Verticillium</taxon>
    </lineage>
</organism>
<evidence type="ECO:0000313" key="2">
    <source>
        <dbReference type="EMBL" id="CRK38671.1"/>
    </source>
</evidence>
<feature type="transmembrane region" description="Helical" evidence="1">
    <location>
        <begin position="93"/>
        <end position="117"/>
    </location>
</feature>
<dbReference type="AlphaFoldDB" id="A0A0G4NQV9"/>
<keyword evidence="1" id="KW-1133">Transmembrane helix</keyword>
<feature type="non-terminal residue" evidence="3">
    <location>
        <position position="146"/>
    </location>
</feature>
<name>A0A0G4NQV9_VERLO</name>
<keyword evidence="5" id="KW-1185">Reference proteome</keyword>
<dbReference type="EMBL" id="JAEMWZ010000052">
    <property type="protein sequence ID" value="KAG7139796.1"/>
    <property type="molecule type" value="Genomic_DNA"/>
</dbReference>
<evidence type="ECO:0000313" key="4">
    <source>
        <dbReference type="EMBL" id="KAG7139796.1"/>
    </source>
</evidence>